<dbReference type="AlphaFoldDB" id="A0A177AI96"/>
<dbReference type="GeneID" id="36285503"/>
<dbReference type="eggNOG" id="ENOG502R2UZ">
    <property type="taxonomic scope" value="Eukaryota"/>
</dbReference>
<feature type="compositionally biased region" description="Gly residues" evidence="2">
    <location>
        <begin position="139"/>
        <end position="150"/>
    </location>
</feature>
<feature type="compositionally biased region" description="Polar residues" evidence="2">
    <location>
        <begin position="107"/>
        <end position="118"/>
    </location>
</feature>
<feature type="compositionally biased region" description="Low complexity" evidence="2">
    <location>
        <begin position="375"/>
        <end position="386"/>
    </location>
</feature>
<feature type="region of interest" description="Disordered" evidence="2">
    <location>
        <begin position="352"/>
        <end position="634"/>
    </location>
</feature>
<evidence type="ECO:0000256" key="2">
    <source>
        <dbReference type="SAM" id="MobiDB-lite"/>
    </source>
</evidence>
<feature type="region of interest" description="Disordered" evidence="2">
    <location>
        <begin position="1"/>
        <end position="183"/>
    </location>
</feature>
<feature type="compositionally biased region" description="Basic and acidic residues" evidence="2">
    <location>
        <begin position="352"/>
        <end position="366"/>
    </location>
</feature>
<feature type="compositionally biased region" description="Basic and acidic residues" evidence="2">
    <location>
        <begin position="47"/>
        <end position="85"/>
    </location>
</feature>
<gene>
    <name evidence="3" type="ORF">VC83_02420</name>
</gene>
<dbReference type="Proteomes" id="UP000077154">
    <property type="component" value="Unassembled WGS sequence"/>
</dbReference>
<evidence type="ECO:0000256" key="1">
    <source>
        <dbReference type="SAM" id="Coils"/>
    </source>
</evidence>
<protein>
    <submittedName>
        <fullName evidence="3">Uncharacterized protein</fullName>
    </submittedName>
</protein>
<proteinExistence type="predicted"/>
<name>A0A177AI96_9PEZI</name>
<accession>A0A177AI96</accession>
<feature type="compositionally biased region" description="Polar residues" evidence="2">
    <location>
        <begin position="624"/>
        <end position="634"/>
    </location>
</feature>
<evidence type="ECO:0000313" key="3">
    <source>
        <dbReference type="EMBL" id="OAF61021.1"/>
    </source>
</evidence>
<reference evidence="3" key="1">
    <citation type="submission" date="2016-03" db="EMBL/GenBank/DDBJ databases">
        <title>Updated assembly of Pseudogymnoascus destructans, the fungus causing white-nose syndrome of bats.</title>
        <authorList>
            <person name="Palmer J.M."/>
            <person name="Drees K.P."/>
            <person name="Foster J.T."/>
            <person name="Lindner D.L."/>
        </authorList>
    </citation>
    <scope>NUCLEOTIDE SEQUENCE [LARGE SCALE GENOMIC DNA]</scope>
    <source>
        <strain evidence="3">20631-21</strain>
    </source>
</reference>
<dbReference type="OrthoDB" id="270009at2759"/>
<feature type="compositionally biased region" description="Low complexity" evidence="2">
    <location>
        <begin position="151"/>
        <end position="178"/>
    </location>
</feature>
<organism evidence="3">
    <name type="scientific">Pseudogymnoascus destructans</name>
    <dbReference type="NCBI Taxonomy" id="655981"/>
    <lineage>
        <taxon>Eukaryota</taxon>
        <taxon>Fungi</taxon>
        <taxon>Dikarya</taxon>
        <taxon>Ascomycota</taxon>
        <taxon>Pezizomycotina</taxon>
        <taxon>Leotiomycetes</taxon>
        <taxon>Thelebolales</taxon>
        <taxon>Thelebolaceae</taxon>
        <taxon>Pseudogymnoascus</taxon>
    </lineage>
</organism>
<feature type="compositionally biased region" description="Gly residues" evidence="2">
    <location>
        <begin position="88"/>
        <end position="105"/>
    </location>
</feature>
<feature type="coiled-coil region" evidence="1">
    <location>
        <begin position="318"/>
        <end position="352"/>
    </location>
</feature>
<feature type="compositionally biased region" description="Polar residues" evidence="2">
    <location>
        <begin position="417"/>
        <end position="432"/>
    </location>
</feature>
<sequence>MSDLPVGGAPAYAGNGRTNNGSMRPSVPQPTGSPAGLRGPKQIMIERQAREEKKRAAAEAELQRQRQEEEQRVLEERRISDERRATAAGGGGGARGSGGGGGGGQRISDNSQRSNRTSGGIVVSGDQVNKAGDASLQGRGTGGTALGGGDPAAARRAARAAAQGGAAPQAGPDPTAQPEQRAPLAEPAVDPLDAVAQGKRNTGSTFPHAFERWETLSAHWEGLTSYWIRRLEENTSEIQRDPISSQLSRQVTDLSAAGANLFHAVVELQRLRASSERKFQRWFFDTRAEQEKMAERQGMLDTLLQSERQGKAAAIQAAVQKESEKNNSEKLINELKRELQISKEEARRAWEELGRREQEERERTASLRDGQPTLVGGVQVVPMMQGAPSRHTSTAQRDRPATREGPYPGGPTAASMGGQQDSEELYNQSGRARQTDPFVESRSAAPATSGGAASSRQQTSSSASGTTSRPHPPSSTSTPPDAHAPATQQTPGGFYQQQQGATLHPGDVGSDLGTLSEEEYEIDPQGQFRRDARGNKIPYQRPISEAESDDERVTEARARGHAHLQQYGVIPITSGDYPPRTSAAAPMEPVDYSGQAYGSGSGWDRHQHPTRLSDVLEEDERSRTSASQVSRSRD</sequence>
<feature type="compositionally biased region" description="Low complexity" evidence="2">
    <location>
        <begin position="441"/>
        <end position="500"/>
    </location>
</feature>
<dbReference type="EMBL" id="KV441390">
    <property type="protein sequence ID" value="OAF61021.1"/>
    <property type="molecule type" value="Genomic_DNA"/>
</dbReference>
<dbReference type="RefSeq" id="XP_024326299.1">
    <property type="nucleotide sequence ID" value="XM_024466084.1"/>
</dbReference>
<keyword evidence="1" id="KW-0175">Coiled coil</keyword>
<dbReference type="VEuPathDB" id="FungiDB:GMDG_02390"/>